<dbReference type="PANTHER" id="PTHR30485:SF2">
    <property type="entry name" value="BLL0597 PROTEIN"/>
    <property type="match status" value="1"/>
</dbReference>
<accession>A0A2Z6DV22</accession>
<keyword evidence="4 6" id="KW-1133">Transmembrane helix</keyword>
<dbReference type="EMBL" id="AP018558">
    <property type="protein sequence ID" value="BBD76290.1"/>
    <property type="molecule type" value="Genomic_DNA"/>
</dbReference>
<dbReference type="AlphaFoldDB" id="A0A2Z6DV22"/>
<dbReference type="Gene3D" id="1.20.950.20">
    <property type="entry name" value="Transmembrane di-heme cytochromes, Chain C"/>
    <property type="match status" value="1"/>
</dbReference>
<keyword evidence="2" id="KW-1003">Cell membrane</keyword>
<dbReference type="GO" id="GO:0020037">
    <property type="term" value="F:heme binding"/>
    <property type="evidence" value="ECO:0007669"/>
    <property type="project" value="TreeGrafter"/>
</dbReference>
<comment type="subcellular location">
    <subcellularLocation>
        <location evidence="1">Cell membrane</location>
        <topology evidence="1">Multi-pass membrane protein</topology>
    </subcellularLocation>
</comment>
<feature type="transmembrane region" description="Helical" evidence="6">
    <location>
        <begin position="96"/>
        <end position="116"/>
    </location>
</feature>
<dbReference type="KEGG" id="htl:HPTL_0020"/>
<evidence type="ECO:0000313" key="9">
    <source>
        <dbReference type="Proteomes" id="UP000262004"/>
    </source>
</evidence>
<feature type="domain" description="Cytochrome b561 bacterial/Ni-hydrogenase" evidence="7">
    <location>
        <begin position="10"/>
        <end position="180"/>
    </location>
</feature>
<feature type="transmembrane region" description="Helical" evidence="6">
    <location>
        <begin position="44"/>
        <end position="63"/>
    </location>
</feature>
<gene>
    <name evidence="8" type="ORF">HPTL_0020</name>
</gene>
<dbReference type="RefSeq" id="WP_119334152.1">
    <property type="nucleotide sequence ID" value="NZ_AP018558.1"/>
</dbReference>
<keyword evidence="3 6" id="KW-0812">Transmembrane</keyword>
<dbReference type="OrthoDB" id="196472at2"/>
<protein>
    <submittedName>
        <fullName evidence="8">Cytochrome b561 family protein</fullName>
    </submittedName>
</protein>
<reference evidence="8 9" key="1">
    <citation type="submission" date="2018-04" db="EMBL/GenBank/DDBJ databases">
        <title>Complete genome sequence of Hydrogenophilus thermoluteolus TH-1.</title>
        <authorList>
            <person name="Arai H."/>
        </authorList>
    </citation>
    <scope>NUCLEOTIDE SEQUENCE [LARGE SCALE GENOMIC DNA]</scope>
    <source>
        <strain evidence="8 9">TH-1</strain>
    </source>
</reference>
<dbReference type="SUPFAM" id="SSF81342">
    <property type="entry name" value="Transmembrane di-heme cytochromes"/>
    <property type="match status" value="1"/>
</dbReference>
<evidence type="ECO:0000256" key="6">
    <source>
        <dbReference type="SAM" id="Phobius"/>
    </source>
</evidence>
<dbReference type="Pfam" id="PF01292">
    <property type="entry name" value="Ni_hydr_CYTB"/>
    <property type="match status" value="1"/>
</dbReference>
<dbReference type="InterPro" id="IPR011577">
    <property type="entry name" value="Cyt_b561_bac/Ni-Hgenase"/>
</dbReference>
<feature type="transmembrane region" description="Helical" evidence="6">
    <location>
        <begin position="224"/>
        <end position="247"/>
    </location>
</feature>
<proteinExistence type="predicted"/>
<evidence type="ECO:0000313" key="8">
    <source>
        <dbReference type="EMBL" id="BBD76290.1"/>
    </source>
</evidence>
<dbReference type="InterPro" id="IPR051542">
    <property type="entry name" value="Hydrogenase_cytochrome"/>
</dbReference>
<feature type="transmembrane region" description="Helical" evidence="6">
    <location>
        <begin position="150"/>
        <end position="168"/>
    </location>
</feature>
<dbReference type="InterPro" id="IPR016174">
    <property type="entry name" value="Di-haem_cyt_TM"/>
</dbReference>
<feature type="transmembrane region" description="Helical" evidence="6">
    <location>
        <begin position="17"/>
        <end position="37"/>
    </location>
</feature>
<name>A0A2Z6DV22_HYDTE</name>
<dbReference type="GO" id="GO:0022904">
    <property type="term" value="P:respiratory electron transport chain"/>
    <property type="evidence" value="ECO:0007669"/>
    <property type="project" value="InterPro"/>
</dbReference>
<organism evidence="8 9">
    <name type="scientific">Hydrogenophilus thermoluteolus</name>
    <name type="common">Pseudomonas hydrogenothermophila</name>
    <dbReference type="NCBI Taxonomy" id="297"/>
    <lineage>
        <taxon>Bacteria</taxon>
        <taxon>Pseudomonadati</taxon>
        <taxon>Pseudomonadota</taxon>
        <taxon>Hydrogenophilia</taxon>
        <taxon>Hydrogenophilales</taxon>
        <taxon>Hydrogenophilaceae</taxon>
        <taxon>Hydrogenophilus</taxon>
    </lineage>
</organism>
<evidence type="ECO:0000256" key="5">
    <source>
        <dbReference type="ARBA" id="ARBA00023136"/>
    </source>
</evidence>
<dbReference type="Proteomes" id="UP000262004">
    <property type="component" value="Chromosome"/>
</dbReference>
<evidence type="ECO:0000256" key="2">
    <source>
        <dbReference type="ARBA" id="ARBA00022475"/>
    </source>
</evidence>
<keyword evidence="9" id="KW-1185">Reference proteome</keyword>
<evidence type="ECO:0000256" key="3">
    <source>
        <dbReference type="ARBA" id="ARBA00022692"/>
    </source>
</evidence>
<keyword evidence="5 6" id="KW-0472">Membrane</keyword>
<sequence length="260" mass="28021">MSQNQTPIPVWDPLLRLFHWALVACVVGAFVTVKLGGNAMIWHGRFGVAICGLIAFRLLWGVIGPETARFSQFVKGPAAIRAYLQGAWHGIGHNPLGALSVVAMLAVFGIQAVLGLFSYDEIAFRGPLARLVSEATQLALTSWHRQLEPVLIALVALHLTAILFYRVVKREDLVRPMITGYRLATPHEVKAARLEATAASQDASAASHDATTLPFAVVWHTKAYWVRASIAIAVGIATALVASGVWIPAPEVAPVAAPEW</sequence>
<dbReference type="PANTHER" id="PTHR30485">
    <property type="entry name" value="NI/FE-HYDROGENASE 1 B-TYPE CYTOCHROME SUBUNIT"/>
    <property type="match status" value="1"/>
</dbReference>
<evidence type="ECO:0000259" key="7">
    <source>
        <dbReference type="Pfam" id="PF01292"/>
    </source>
</evidence>
<dbReference type="GO" id="GO:0009055">
    <property type="term" value="F:electron transfer activity"/>
    <property type="evidence" value="ECO:0007669"/>
    <property type="project" value="InterPro"/>
</dbReference>
<evidence type="ECO:0000256" key="4">
    <source>
        <dbReference type="ARBA" id="ARBA00022989"/>
    </source>
</evidence>
<dbReference type="GO" id="GO:0005886">
    <property type="term" value="C:plasma membrane"/>
    <property type="evidence" value="ECO:0007669"/>
    <property type="project" value="UniProtKB-SubCell"/>
</dbReference>
<evidence type="ECO:0000256" key="1">
    <source>
        <dbReference type="ARBA" id="ARBA00004651"/>
    </source>
</evidence>